<evidence type="ECO:0000313" key="1">
    <source>
        <dbReference type="EMBL" id="MCI51613.1"/>
    </source>
</evidence>
<sequence length="31" mass="3558">MFQVVVVASGDEGVLLLRQRLRRWISVLFAV</sequence>
<dbReference type="EMBL" id="LXQA010434571">
    <property type="protein sequence ID" value="MCI51613.1"/>
    <property type="molecule type" value="Genomic_DNA"/>
</dbReference>
<protein>
    <submittedName>
        <fullName evidence="1">Uncharacterized protein</fullName>
    </submittedName>
</protein>
<evidence type="ECO:0000313" key="2">
    <source>
        <dbReference type="Proteomes" id="UP000265520"/>
    </source>
</evidence>
<dbReference type="AlphaFoldDB" id="A0A392SRX9"/>
<feature type="non-terminal residue" evidence="1">
    <location>
        <position position="31"/>
    </location>
</feature>
<reference evidence="1 2" key="1">
    <citation type="journal article" date="2018" name="Front. Plant Sci.">
        <title>Red Clover (Trifolium pratense) and Zigzag Clover (T. medium) - A Picture of Genomic Similarities and Differences.</title>
        <authorList>
            <person name="Dluhosova J."/>
            <person name="Istvanek J."/>
            <person name="Nedelnik J."/>
            <person name="Repkova J."/>
        </authorList>
    </citation>
    <scope>NUCLEOTIDE SEQUENCE [LARGE SCALE GENOMIC DNA]</scope>
    <source>
        <strain evidence="2">cv. 10/8</strain>
        <tissue evidence="1">Leaf</tissue>
    </source>
</reference>
<keyword evidence="2" id="KW-1185">Reference proteome</keyword>
<name>A0A392SRX9_9FABA</name>
<accession>A0A392SRX9</accession>
<comment type="caution">
    <text evidence="1">The sequence shown here is derived from an EMBL/GenBank/DDBJ whole genome shotgun (WGS) entry which is preliminary data.</text>
</comment>
<organism evidence="1 2">
    <name type="scientific">Trifolium medium</name>
    <dbReference type="NCBI Taxonomy" id="97028"/>
    <lineage>
        <taxon>Eukaryota</taxon>
        <taxon>Viridiplantae</taxon>
        <taxon>Streptophyta</taxon>
        <taxon>Embryophyta</taxon>
        <taxon>Tracheophyta</taxon>
        <taxon>Spermatophyta</taxon>
        <taxon>Magnoliopsida</taxon>
        <taxon>eudicotyledons</taxon>
        <taxon>Gunneridae</taxon>
        <taxon>Pentapetalae</taxon>
        <taxon>rosids</taxon>
        <taxon>fabids</taxon>
        <taxon>Fabales</taxon>
        <taxon>Fabaceae</taxon>
        <taxon>Papilionoideae</taxon>
        <taxon>50 kb inversion clade</taxon>
        <taxon>NPAAA clade</taxon>
        <taxon>Hologalegina</taxon>
        <taxon>IRL clade</taxon>
        <taxon>Trifolieae</taxon>
        <taxon>Trifolium</taxon>
    </lineage>
</organism>
<proteinExistence type="predicted"/>
<dbReference type="Proteomes" id="UP000265520">
    <property type="component" value="Unassembled WGS sequence"/>
</dbReference>